<dbReference type="Proteomes" id="UP000194841">
    <property type="component" value="Unassembled WGS sequence"/>
</dbReference>
<proteinExistence type="predicted"/>
<dbReference type="PROSITE" id="PS50110">
    <property type="entry name" value="RESPONSE_REGULATORY"/>
    <property type="match status" value="2"/>
</dbReference>
<dbReference type="Pfam" id="PF00072">
    <property type="entry name" value="Response_reg"/>
    <property type="match status" value="2"/>
</dbReference>
<evidence type="ECO:0000256" key="2">
    <source>
        <dbReference type="ARBA" id="ARBA00012528"/>
    </source>
</evidence>
<feature type="domain" description="Response regulatory" evidence="5">
    <location>
        <begin position="124"/>
        <end position="241"/>
    </location>
</feature>
<dbReference type="EMBL" id="MWPV01000001">
    <property type="protein sequence ID" value="OUL59122.1"/>
    <property type="molecule type" value="Genomic_DNA"/>
</dbReference>
<dbReference type="AlphaFoldDB" id="A0A244CU18"/>
<dbReference type="InterPro" id="IPR000160">
    <property type="entry name" value="GGDEF_dom"/>
</dbReference>
<dbReference type="Gene3D" id="3.40.50.2300">
    <property type="match status" value="2"/>
</dbReference>
<dbReference type="GO" id="GO:0000160">
    <property type="term" value="P:phosphorelay signal transduction system"/>
    <property type="evidence" value="ECO:0007669"/>
    <property type="project" value="InterPro"/>
</dbReference>
<dbReference type="RefSeq" id="WP_086742517.1">
    <property type="nucleotide sequence ID" value="NZ_MWPV01000001.1"/>
</dbReference>
<dbReference type="CDD" id="cd19921">
    <property type="entry name" value="REC_1_GGDEF"/>
    <property type="match status" value="1"/>
</dbReference>
<dbReference type="PANTHER" id="PTHR45138:SF9">
    <property type="entry name" value="DIGUANYLATE CYCLASE DGCM-RELATED"/>
    <property type="match status" value="1"/>
</dbReference>
<feature type="domain" description="Response regulatory" evidence="5">
    <location>
        <begin position="3"/>
        <end position="116"/>
    </location>
</feature>
<dbReference type="InterPro" id="IPR050469">
    <property type="entry name" value="Diguanylate_Cyclase"/>
</dbReference>
<dbReference type="PANTHER" id="PTHR45138">
    <property type="entry name" value="REGULATORY COMPONENTS OF SENSORY TRANSDUCTION SYSTEM"/>
    <property type="match status" value="1"/>
</dbReference>
<sequence length="421" mass="47604">MQRVLIVEDSKMVQQVLRHLAAQWLDIDVDFAWSLREAATLIKKHRYTVALVDLTLPDAPNGEVVKLMMKSAIPTVVLTSAIDEYKRLQMIEMGVIDYVLKDNRDSYLYAIKLLAQLLRNQGSKVLVADDSKTSRNLMKQMLEQLLYQVEEAADGEQALQMLSSDNSIKLLLTDYAMPKMDGFELAKAIRHRRGRDELAIIGISGSGSQSLSAKFIKYGANDFLIKPFMPEEFHCRVMQTMEQLNMIGQIKDAANRDYLTSLYNRRYFYQQAQQSIQHCKPEQTSVLAMLDIDYFKQINDTYGHQAGDEVLVLLSSLLQHHFPECLIARIGGEEFALMLNVSDLSQAVELMDEFRFYVSNHLFVFASQPIAVSVSIGICGIEGPSLETAMQHADIALYDAKGQGRNQVAVFENKSQCIEPV</sequence>
<protein>
    <recommendedName>
        <fullName evidence="2">diguanylate cyclase</fullName>
        <ecNumber evidence="2">2.7.7.65</ecNumber>
    </recommendedName>
</protein>
<accession>A0A244CU18</accession>
<dbReference type="InterPro" id="IPR029787">
    <property type="entry name" value="Nucleotide_cyclase"/>
</dbReference>
<comment type="cofactor">
    <cofactor evidence="1">
        <name>Mg(2+)</name>
        <dbReference type="ChEBI" id="CHEBI:18420"/>
    </cofactor>
</comment>
<comment type="caution">
    <text evidence="7">The sequence shown here is derived from an EMBL/GenBank/DDBJ whole genome shotgun (WGS) entry which is preliminary data.</text>
</comment>
<dbReference type="InterPro" id="IPR043128">
    <property type="entry name" value="Rev_trsase/Diguanyl_cyclase"/>
</dbReference>
<feature type="modified residue" description="4-aspartylphosphate" evidence="4">
    <location>
        <position position="53"/>
    </location>
</feature>
<dbReference type="SMART" id="SM00267">
    <property type="entry name" value="GGDEF"/>
    <property type="match status" value="1"/>
</dbReference>
<feature type="modified residue" description="4-aspartylphosphate" evidence="4">
    <location>
        <position position="174"/>
    </location>
</feature>
<gene>
    <name evidence="7" type="ORF">B1199_02260</name>
</gene>
<evidence type="ECO:0000256" key="4">
    <source>
        <dbReference type="PROSITE-ProRule" id="PRU00169"/>
    </source>
</evidence>
<dbReference type="GO" id="GO:1902201">
    <property type="term" value="P:negative regulation of bacterial-type flagellum-dependent cell motility"/>
    <property type="evidence" value="ECO:0007669"/>
    <property type="project" value="TreeGrafter"/>
</dbReference>
<evidence type="ECO:0000256" key="3">
    <source>
        <dbReference type="ARBA" id="ARBA00034247"/>
    </source>
</evidence>
<dbReference type="PROSITE" id="PS50887">
    <property type="entry name" value="GGDEF"/>
    <property type="match status" value="1"/>
</dbReference>
<keyword evidence="4" id="KW-0597">Phosphoprotein</keyword>
<feature type="domain" description="GGDEF" evidence="6">
    <location>
        <begin position="283"/>
        <end position="413"/>
    </location>
</feature>
<dbReference type="Pfam" id="PF00990">
    <property type="entry name" value="GGDEF"/>
    <property type="match status" value="1"/>
</dbReference>
<dbReference type="SUPFAM" id="SSF52172">
    <property type="entry name" value="CheY-like"/>
    <property type="match status" value="2"/>
</dbReference>
<dbReference type="Gene3D" id="3.30.70.270">
    <property type="match status" value="1"/>
</dbReference>
<evidence type="ECO:0000313" key="7">
    <source>
        <dbReference type="EMBL" id="OUL59122.1"/>
    </source>
</evidence>
<comment type="catalytic activity">
    <reaction evidence="3">
        <text>2 GTP = 3',3'-c-di-GMP + 2 diphosphate</text>
        <dbReference type="Rhea" id="RHEA:24898"/>
        <dbReference type="ChEBI" id="CHEBI:33019"/>
        <dbReference type="ChEBI" id="CHEBI:37565"/>
        <dbReference type="ChEBI" id="CHEBI:58805"/>
        <dbReference type="EC" id="2.7.7.65"/>
    </reaction>
</comment>
<dbReference type="OrthoDB" id="9812260at2"/>
<dbReference type="FunFam" id="3.30.70.270:FF:000001">
    <property type="entry name" value="Diguanylate cyclase domain protein"/>
    <property type="match status" value="1"/>
</dbReference>
<evidence type="ECO:0000259" key="5">
    <source>
        <dbReference type="PROSITE" id="PS50110"/>
    </source>
</evidence>
<dbReference type="EC" id="2.7.7.65" evidence="2"/>
<dbReference type="CDD" id="cd01949">
    <property type="entry name" value="GGDEF"/>
    <property type="match status" value="1"/>
</dbReference>
<dbReference type="SUPFAM" id="SSF55073">
    <property type="entry name" value="Nucleotide cyclase"/>
    <property type="match status" value="1"/>
</dbReference>
<dbReference type="NCBIfam" id="TIGR00254">
    <property type="entry name" value="GGDEF"/>
    <property type="match status" value="1"/>
</dbReference>
<dbReference type="InterPro" id="IPR001789">
    <property type="entry name" value="Sig_transdc_resp-reg_receiver"/>
</dbReference>
<evidence type="ECO:0000259" key="6">
    <source>
        <dbReference type="PROSITE" id="PS50887"/>
    </source>
</evidence>
<keyword evidence="8" id="KW-1185">Reference proteome</keyword>
<dbReference type="CDD" id="cd17544">
    <property type="entry name" value="REC_2_GGDEF"/>
    <property type="match status" value="1"/>
</dbReference>
<name>A0A244CU18_PSEDV</name>
<evidence type="ECO:0000256" key="1">
    <source>
        <dbReference type="ARBA" id="ARBA00001946"/>
    </source>
</evidence>
<dbReference type="GO" id="GO:0052621">
    <property type="term" value="F:diguanylate cyclase activity"/>
    <property type="evidence" value="ECO:0007669"/>
    <property type="project" value="UniProtKB-EC"/>
</dbReference>
<dbReference type="GO" id="GO:0043709">
    <property type="term" value="P:cell adhesion involved in single-species biofilm formation"/>
    <property type="evidence" value="ECO:0007669"/>
    <property type="project" value="TreeGrafter"/>
</dbReference>
<organism evidence="7 8">
    <name type="scientific">Pseudoalteromonas ulvae</name>
    <dbReference type="NCBI Taxonomy" id="107327"/>
    <lineage>
        <taxon>Bacteria</taxon>
        <taxon>Pseudomonadati</taxon>
        <taxon>Pseudomonadota</taxon>
        <taxon>Gammaproteobacteria</taxon>
        <taxon>Alteromonadales</taxon>
        <taxon>Pseudoalteromonadaceae</taxon>
        <taxon>Pseudoalteromonas</taxon>
    </lineage>
</organism>
<dbReference type="InterPro" id="IPR011006">
    <property type="entry name" value="CheY-like_superfamily"/>
</dbReference>
<dbReference type="GO" id="GO:0005886">
    <property type="term" value="C:plasma membrane"/>
    <property type="evidence" value="ECO:0007669"/>
    <property type="project" value="TreeGrafter"/>
</dbReference>
<reference evidence="7 8" key="1">
    <citation type="submission" date="2017-02" db="EMBL/GenBank/DDBJ databases">
        <title>Pseudoalteromonas ulvae TC14 Genome.</title>
        <authorList>
            <person name="Molmeret M."/>
        </authorList>
    </citation>
    <scope>NUCLEOTIDE SEQUENCE [LARGE SCALE GENOMIC DNA]</scope>
    <source>
        <strain evidence="7">TC14</strain>
    </source>
</reference>
<evidence type="ECO:0000313" key="8">
    <source>
        <dbReference type="Proteomes" id="UP000194841"/>
    </source>
</evidence>
<dbReference type="SMART" id="SM00448">
    <property type="entry name" value="REC"/>
    <property type="match status" value="2"/>
</dbReference>